<evidence type="ECO:0000313" key="3">
    <source>
        <dbReference type="RefSeq" id="XP_011644010.1"/>
    </source>
</evidence>
<reference evidence="3" key="1">
    <citation type="submission" date="2025-08" db="UniProtKB">
        <authorList>
            <consortium name="RefSeq"/>
        </authorList>
    </citation>
    <scope>IDENTIFICATION</scope>
</reference>
<dbReference type="GeneID" id="105431491"/>
<proteinExistence type="predicted"/>
<organism evidence="2 3">
    <name type="scientific">Pogonomyrmex barbatus</name>
    <name type="common">red harvester ant</name>
    <dbReference type="NCBI Taxonomy" id="144034"/>
    <lineage>
        <taxon>Eukaryota</taxon>
        <taxon>Metazoa</taxon>
        <taxon>Ecdysozoa</taxon>
        <taxon>Arthropoda</taxon>
        <taxon>Hexapoda</taxon>
        <taxon>Insecta</taxon>
        <taxon>Pterygota</taxon>
        <taxon>Neoptera</taxon>
        <taxon>Endopterygota</taxon>
        <taxon>Hymenoptera</taxon>
        <taxon>Apocrita</taxon>
        <taxon>Aculeata</taxon>
        <taxon>Formicoidea</taxon>
        <taxon>Formicidae</taxon>
        <taxon>Myrmicinae</taxon>
        <taxon>Pogonomyrmex</taxon>
    </lineage>
</organism>
<gene>
    <name evidence="3" type="primary">LOC105431491</name>
</gene>
<evidence type="ECO:0000256" key="1">
    <source>
        <dbReference type="SAM" id="Coils"/>
    </source>
</evidence>
<keyword evidence="1" id="KW-0175">Coiled coil</keyword>
<keyword evidence="2" id="KW-1185">Reference proteome</keyword>
<sequence>MENEEIIQLRERKEELFKKIIHLRDTFKNQEENGPQGSSINFNITLFSYNEDQQLLKSISSKYNAKLCKVTSQAAGITFENINKNWLQDDVYMYVGKVITKTVSFNVELTVFSKNLNDFKVENILCHFIDVPDCYMLEISPWFQKITNMKNFSLLMSALSDYNENNIFRAKILHSLELKKYVSTKQYTQNNGGILVHVHSPVDTEKIYVIFQWAMKFLELTWCIEHFFTVKSTDIGIEFSEKNCTLLKEFCNIGLTKNDFVDLWNKLCIAIDTYHEKKMADKTDYFET</sequence>
<evidence type="ECO:0000313" key="2">
    <source>
        <dbReference type="Proteomes" id="UP000504615"/>
    </source>
</evidence>
<feature type="coiled-coil region" evidence="1">
    <location>
        <begin position="6"/>
        <end position="33"/>
    </location>
</feature>
<name>A0A6I9WPU9_9HYME</name>
<protein>
    <submittedName>
        <fullName evidence="3">Uncharacterized protein LOC105431491</fullName>
    </submittedName>
</protein>
<accession>A0A6I9WPU9</accession>
<dbReference type="OrthoDB" id="7675350at2759"/>
<dbReference type="AlphaFoldDB" id="A0A6I9WPU9"/>
<dbReference type="Proteomes" id="UP000504615">
    <property type="component" value="Unplaced"/>
</dbReference>
<dbReference type="RefSeq" id="XP_011644010.1">
    <property type="nucleotide sequence ID" value="XM_011645708.2"/>
</dbReference>
<dbReference type="KEGG" id="pbar:105431491"/>